<feature type="transmembrane region" description="Helical" evidence="1">
    <location>
        <begin position="12"/>
        <end position="33"/>
    </location>
</feature>
<feature type="transmembrane region" description="Helical" evidence="1">
    <location>
        <begin position="141"/>
        <end position="159"/>
    </location>
</feature>
<evidence type="ECO:0000256" key="1">
    <source>
        <dbReference type="SAM" id="Phobius"/>
    </source>
</evidence>
<organism evidence="3 4">
    <name type="scientific">Marinomonas phaeophyticola</name>
    <dbReference type="NCBI Taxonomy" id="3004091"/>
    <lineage>
        <taxon>Bacteria</taxon>
        <taxon>Pseudomonadati</taxon>
        <taxon>Pseudomonadota</taxon>
        <taxon>Gammaproteobacteria</taxon>
        <taxon>Oceanospirillales</taxon>
        <taxon>Oceanospirillaceae</taxon>
        <taxon>Marinomonas</taxon>
    </lineage>
</organism>
<keyword evidence="1" id="KW-0812">Transmembrane</keyword>
<feature type="transmembrane region" description="Helical" evidence="1">
    <location>
        <begin position="105"/>
        <end position="129"/>
    </location>
</feature>
<keyword evidence="1" id="KW-1133">Transmembrane helix</keyword>
<dbReference type="EMBL" id="JAPUBN010000019">
    <property type="protein sequence ID" value="MCZ2722859.1"/>
    <property type="molecule type" value="Genomic_DNA"/>
</dbReference>
<keyword evidence="4" id="KW-1185">Reference proteome</keyword>
<keyword evidence="1" id="KW-0472">Membrane</keyword>
<evidence type="ECO:0000313" key="4">
    <source>
        <dbReference type="Proteomes" id="UP001149719"/>
    </source>
</evidence>
<dbReference type="Proteomes" id="UP001149719">
    <property type="component" value="Unassembled WGS sequence"/>
</dbReference>
<dbReference type="RefSeq" id="WP_269126838.1">
    <property type="nucleotide sequence ID" value="NZ_JAPUBN010000019.1"/>
</dbReference>
<feature type="transmembrane region" description="Helical" evidence="1">
    <location>
        <begin position="39"/>
        <end position="59"/>
    </location>
</feature>
<evidence type="ECO:0000259" key="2">
    <source>
        <dbReference type="Pfam" id="PF01478"/>
    </source>
</evidence>
<dbReference type="InterPro" id="IPR000045">
    <property type="entry name" value="Prepilin_IV_endopep_pep"/>
</dbReference>
<feature type="transmembrane region" description="Helical" evidence="1">
    <location>
        <begin position="66"/>
        <end position="85"/>
    </location>
</feature>
<evidence type="ECO:0000313" key="3">
    <source>
        <dbReference type="EMBL" id="MCZ2722859.1"/>
    </source>
</evidence>
<feature type="domain" description="Prepilin type IV endopeptidase peptidase" evidence="2">
    <location>
        <begin position="22"/>
        <end position="121"/>
    </location>
</feature>
<dbReference type="Gene3D" id="1.20.120.1220">
    <property type="match status" value="1"/>
</dbReference>
<dbReference type="Pfam" id="PF01478">
    <property type="entry name" value="Peptidase_A24"/>
    <property type="match status" value="1"/>
</dbReference>
<accession>A0ABT4JWU9</accession>
<gene>
    <name evidence="3" type="ORF">O1D97_14890</name>
</gene>
<reference evidence="3" key="1">
    <citation type="submission" date="2022-12" db="EMBL/GenBank/DDBJ databases">
        <title>Marinomonas 15G1-11 sp. nov, isolated from marine algae.</title>
        <authorList>
            <person name="Butt M."/>
            <person name="Choi D.G."/>
            <person name="Kim J.M."/>
            <person name="Lee J.K."/>
            <person name="Baek J.H."/>
            <person name="Jeon C.O."/>
        </authorList>
    </citation>
    <scope>NUCLEOTIDE SEQUENCE</scope>
    <source>
        <strain evidence="3">15G1-11</strain>
    </source>
</reference>
<comment type="caution">
    <text evidence="3">The sequence shown here is derived from an EMBL/GenBank/DDBJ whole genome shotgun (WGS) entry which is preliminary data.</text>
</comment>
<proteinExistence type="predicted"/>
<sequence length="160" mass="17933">MLSLKLQAASHLQVKHFTLLYVIFSVSVIGMYTDVRHRKISNLYCACILLFSLLFGSLYGDFSVPILRMICILLVGIVLFSFSIVGAGDVKLLAAYSLGISPEYWWLTLYLMFILGGILALSYLMYGWLMNKITDVKKRGLPYGVPITLACLFGMWLSGL</sequence>
<name>A0ABT4JWU9_9GAMM</name>
<protein>
    <submittedName>
        <fullName evidence="3">A24 family peptidase</fullName>
    </submittedName>
</protein>